<comment type="caution">
    <text evidence="2">The sequence shown here is derived from an EMBL/GenBank/DDBJ whole genome shotgun (WGS) entry which is preliminary data.</text>
</comment>
<gene>
    <name evidence="2" type="ORF">I7X30_05560</name>
</gene>
<keyword evidence="3" id="KW-1185">Reference proteome</keyword>
<dbReference type="RefSeq" id="WP_198466339.1">
    <property type="nucleotide sequence ID" value="NZ_JAEFDC010000003.1"/>
</dbReference>
<evidence type="ECO:0000313" key="2">
    <source>
        <dbReference type="EMBL" id="MBI1646524.1"/>
    </source>
</evidence>
<evidence type="ECO:0000313" key="3">
    <source>
        <dbReference type="Proteomes" id="UP000641139"/>
    </source>
</evidence>
<accession>A0ABS0SL61</accession>
<feature type="transmembrane region" description="Helical" evidence="1">
    <location>
        <begin position="57"/>
        <end position="74"/>
    </location>
</feature>
<keyword evidence="1" id="KW-0472">Membrane</keyword>
<feature type="transmembrane region" description="Helical" evidence="1">
    <location>
        <begin position="95"/>
        <end position="115"/>
    </location>
</feature>
<organism evidence="2 3">
    <name type="scientific">Capnocytophaga periodontitidis</name>
    <dbReference type="NCBI Taxonomy" id="2795027"/>
    <lineage>
        <taxon>Bacteria</taxon>
        <taxon>Pseudomonadati</taxon>
        <taxon>Bacteroidota</taxon>
        <taxon>Flavobacteriia</taxon>
        <taxon>Flavobacteriales</taxon>
        <taxon>Flavobacteriaceae</taxon>
        <taxon>Capnocytophaga</taxon>
    </lineage>
</organism>
<keyword evidence="1" id="KW-0812">Transmembrane</keyword>
<dbReference type="Proteomes" id="UP000641139">
    <property type="component" value="Unassembled WGS sequence"/>
</dbReference>
<sequence length="134" mass="15680">MMNVLYYYIYLFNVKFLPYTFPDLNTVWILGSLFALIVNSSLNMGLAYFFGYTLGRFQILSIIILLVIFFHFKYDRSGRGKRIVKKEKPKFLGSNIASIILTILFFLISISFFLFSEDVVREILEKKKATTLPM</sequence>
<proteinExistence type="predicted"/>
<reference evidence="2 3" key="1">
    <citation type="journal article" date="2021" name="Int. J. Syst. Evol. Microbiol.">
        <title>Capnocytophaga periodontitidis sp. nov., isolated from subgingival plaque of periodontitis patient.</title>
        <authorList>
            <person name="Zhang Y."/>
            <person name="Qiao D."/>
            <person name="Shi W."/>
            <person name="Wu D."/>
            <person name="Cai M."/>
        </authorList>
    </citation>
    <scope>NUCLEOTIDE SEQUENCE [LARGE SCALE GENOMIC DNA]</scope>
    <source>
        <strain evidence="2 3">051621</strain>
    </source>
</reference>
<dbReference type="EMBL" id="JAEFDC010000003">
    <property type="protein sequence ID" value="MBI1646524.1"/>
    <property type="molecule type" value="Genomic_DNA"/>
</dbReference>
<evidence type="ECO:0000256" key="1">
    <source>
        <dbReference type="SAM" id="Phobius"/>
    </source>
</evidence>
<name>A0ABS0SL61_9FLAO</name>
<keyword evidence="1" id="KW-1133">Transmembrane helix</keyword>
<evidence type="ECO:0008006" key="4">
    <source>
        <dbReference type="Google" id="ProtNLM"/>
    </source>
</evidence>
<protein>
    <recommendedName>
        <fullName evidence="4">Polysaccharide biosynthesis protein C-terminal domain-containing protein</fullName>
    </recommendedName>
</protein>